<dbReference type="EMBL" id="AZHX01000831">
    <property type="protein sequence ID" value="ETX05931.1"/>
    <property type="molecule type" value="Genomic_DNA"/>
</dbReference>
<dbReference type="Proteomes" id="UP000019140">
    <property type="component" value="Unassembled WGS sequence"/>
</dbReference>
<keyword evidence="3" id="KW-1185">Reference proteome</keyword>
<feature type="non-terminal residue" evidence="2">
    <location>
        <position position="178"/>
    </location>
</feature>
<organism evidence="2 3">
    <name type="scientific">Candidatus Entotheonella gemina</name>
    <dbReference type="NCBI Taxonomy" id="1429439"/>
    <lineage>
        <taxon>Bacteria</taxon>
        <taxon>Pseudomonadati</taxon>
        <taxon>Nitrospinota/Tectimicrobiota group</taxon>
        <taxon>Candidatus Tectimicrobiota</taxon>
        <taxon>Candidatus Entotheonellia</taxon>
        <taxon>Candidatus Entotheonellales</taxon>
        <taxon>Candidatus Entotheonellaceae</taxon>
        <taxon>Candidatus Entotheonella</taxon>
    </lineage>
</organism>
<evidence type="ECO:0000313" key="2">
    <source>
        <dbReference type="EMBL" id="ETX05931.1"/>
    </source>
</evidence>
<dbReference type="AlphaFoldDB" id="W4M7N9"/>
<dbReference type="HOGENOM" id="CLU_1513613_0_0_7"/>
<reference evidence="2 3" key="1">
    <citation type="journal article" date="2014" name="Nature">
        <title>An environmental bacterial taxon with a large and distinct metabolic repertoire.</title>
        <authorList>
            <person name="Wilson M.C."/>
            <person name="Mori T."/>
            <person name="Ruckert C."/>
            <person name="Uria A.R."/>
            <person name="Helf M.J."/>
            <person name="Takada K."/>
            <person name="Gernert C."/>
            <person name="Steffens U.A."/>
            <person name="Heycke N."/>
            <person name="Schmitt S."/>
            <person name="Rinke C."/>
            <person name="Helfrich E.J."/>
            <person name="Brachmann A.O."/>
            <person name="Gurgui C."/>
            <person name="Wakimoto T."/>
            <person name="Kracht M."/>
            <person name="Crusemann M."/>
            <person name="Hentschel U."/>
            <person name="Abe I."/>
            <person name="Matsunaga S."/>
            <person name="Kalinowski J."/>
            <person name="Takeyama H."/>
            <person name="Piel J."/>
        </authorList>
    </citation>
    <scope>NUCLEOTIDE SEQUENCE [LARGE SCALE GENOMIC DNA]</scope>
    <source>
        <strain evidence="3">TSY2</strain>
    </source>
</reference>
<sequence>MTSNPFYFGGRISNLEQFVGREDTIRFIIQRMTGPQMTSVAVVGERRIGKSSLLHHIYQTYAQRIEDSQRFLIAEVSLQEAQVRDREGFVSTVSNRLQRALTGHSRANHLPVRSVPCTELADLESRLQELSEADLRVVVCLDEFEELLENREAFNNRFYDAMRALLDAQHLMLVIAST</sequence>
<gene>
    <name evidence="2" type="ORF">ETSY2_20110</name>
</gene>
<name>W4M7N9_9BACT</name>
<evidence type="ECO:0000259" key="1">
    <source>
        <dbReference type="Pfam" id="PF01637"/>
    </source>
</evidence>
<dbReference type="Gene3D" id="3.40.50.300">
    <property type="entry name" value="P-loop containing nucleotide triphosphate hydrolases"/>
    <property type="match status" value="1"/>
</dbReference>
<dbReference type="InterPro" id="IPR027417">
    <property type="entry name" value="P-loop_NTPase"/>
</dbReference>
<evidence type="ECO:0000313" key="3">
    <source>
        <dbReference type="Proteomes" id="UP000019140"/>
    </source>
</evidence>
<dbReference type="InterPro" id="IPR011579">
    <property type="entry name" value="ATPase_dom"/>
</dbReference>
<comment type="caution">
    <text evidence="2">The sequence shown here is derived from an EMBL/GenBank/DDBJ whole genome shotgun (WGS) entry which is preliminary data.</text>
</comment>
<dbReference type="PANTHER" id="PTHR34301:SF8">
    <property type="entry name" value="ATPASE DOMAIN-CONTAINING PROTEIN"/>
    <property type="match status" value="1"/>
</dbReference>
<proteinExistence type="predicted"/>
<dbReference type="Pfam" id="PF01637">
    <property type="entry name" value="ATPase_2"/>
    <property type="match status" value="1"/>
</dbReference>
<accession>W4M7N9</accession>
<dbReference type="SUPFAM" id="SSF52540">
    <property type="entry name" value="P-loop containing nucleoside triphosphate hydrolases"/>
    <property type="match status" value="1"/>
</dbReference>
<feature type="domain" description="ATPase" evidence="1">
    <location>
        <begin position="18"/>
        <end position="178"/>
    </location>
</feature>
<dbReference type="PANTHER" id="PTHR34301">
    <property type="entry name" value="DNA-BINDING PROTEIN-RELATED"/>
    <property type="match status" value="1"/>
</dbReference>
<protein>
    <recommendedName>
        <fullName evidence="1">ATPase domain-containing protein</fullName>
    </recommendedName>
</protein>